<dbReference type="RefSeq" id="WP_259543925.1">
    <property type="nucleotide sequence ID" value="NZ_JANLCJ010000773.1"/>
</dbReference>
<accession>A0ABT2HC44</accession>
<name>A0ABT2HC44_9MICO</name>
<keyword evidence="2" id="KW-1185">Reference proteome</keyword>
<reference evidence="1" key="1">
    <citation type="submission" date="2022-08" db="EMBL/GenBank/DDBJ databases">
        <authorList>
            <person name="Deng Y."/>
            <person name="Han X.-F."/>
            <person name="Zhang Y.-Q."/>
        </authorList>
    </citation>
    <scope>NUCLEOTIDE SEQUENCE</scope>
    <source>
        <strain evidence="1">CPCC 203386</strain>
    </source>
</reference>
<dbReference type="Proteomes" id="UP001165586">
    <property type="component" value="Unassembled WGS sequence"/>
</dbReference>
<feature type="non-terminal residue" evidence="1">
    <location>
        <position position="109"/>
    </location>
</feature>
<evidence type="ECO:0000313" key="1">
    <source>
        <dbReference type="EMBL" id="MCS5737507.1"/>
    </source>
</evidence>
<dbReference type="EMBL" id="JANLCJ010000773">
    <property type="protein sequence ID" value="MCS5737507.1"/>
    <property type="molecule type" value="Genomic_DNA"/>
</dbReference>
<evidence type="ECO:0000313" key="2">
    <source>
        <dbReference type="Proteomes" id="UP001165586"/>
    </source>
</evidence>
<proteinExistence type="predicted"/>
<gene>
    <name evidence="1" type="ORF">N1032_27630</name>
</gene>
<sequence length="109" mass="12491">MSRNFAVLKPLKEEAKRIGNKTFLADTPCPKCGSYEIYTNQKGYVCVGCHLNKKKLHAEKNIEAIRQQRRESYNRNRPNHNPEKFVFDGVKRAGVYEAGATTQAEFDKV</sequence>
<organism evidence="1 2">
    <name type="scientific">Herbiconiux daphne</name>
    <dbReference type="NCBI Taxonomy" id="2970914"/>
    <lineage>
        <taxon>Bacteria</taxon>
        <taxon>Bacillati</taxon>
        <taxon>Actinomycetota</taxon>
        <taxon>Actinomycetes</taxon>
        <taxon>Micrococcales</taxon>
        <taxon>Microbacteriaceae</taxon>
        <taxon>Herbiconiux</taxon>
    </lineage>
</organism>
<comment type="caution">
    <text evidence="1">The sequence shown here is derived from an EMBL/GenBank/DDBJ whole genome shotgun (WGS) entry which is preliminary data.</text>
</comment>
<protein>
    <submittedName>
        <fullName evidence="1">Uncharacterized protein</fullName>
    </submittedName>
</protein>